<reference evidence="6 7" key="1">
    <citation type="submission" date="2020-07" db="EMBL/GenBank/DDBJ databases">
        <title>Genomic Encyclopedia of Type Strains, Phase IV (KMG-V): Genome sequencing to study the core and pangenomes of soil and plant-associated prokaryotes.</title>
        <authorList>
            <person name="Whitman W."/>
        </authorList>
    </citation>
    <scope>NUCLEOTIDE SEQUENCE [LARGE SCALE GENOMIC DNA]</scope>
    <source>
        <strain evidence="6 7">S1</strain>
    </source>
</reference>
<dbReference type="InterPro" id="IPR045220">
    <property type="entry name" value="FRHB/FDHB/HCAR-like"/>
</dbReference>
<dbReference type="GO" id="GO:0051536">
    <property type="term" value="F:iron-sulfur cluster binding"/>
    <property type="evidence" value="ECO:0007669"/>
    <property type="project" value="UniProtKB-KW"/>
</dbReference>
<feature type="domain" description="Coenzyme F420 hydrogenase/dehydrogenase beta subunit N-terminal" evidence="4">
    <location>
        <begin position="18"/>
        <end position="69"/>
    </location>
</feature>
<evidence type="ECO:0000259" key="5">
    <source>
        <dbReference type="Pfam" id="PF04432"/>
    </source>
</evidence>
<dbReference type="RefSeq" id="WP_181504220.1">
    <property type="nucleotide sequence ID" value="NZ_JACDUK010000002.1"/>
</dbReference>
<sequence>MKNIENYGSDYPLRILAAKNKDLRFNSTSGGVVSTLIKVLLDKGYVNSAISFEYSDRFFEPRIIYNSNEYVVNGSIYHDINLPKFINLNIKKIMSPILVTALPCQVKPIRKILNKNGIDSIIVSLTCSSQLSKDATKCFLDMESIACKSIKSFKYRGSGWPGGINIVYDAGERFISNLNSKWMYIFHSQIFTLEKCYYCNDTFGKFSDISVADPWLERYLQSEKLGCTITMANTKKGNEVLNEMMGSELELFEKITMEELIKSQYWTTEKKYLFRTYPKITKKLRSFIKSRIYIDYFFKKFPKLHYLMVMGYLKILKMATWR</sequence>
<dbReference type="Pfam" id="PF04432">
    <property type="entry name" value="FrhB_FdhB_C"/>
    <property type="match status" value="1"/>
</dbReference>
<dbReference type="PANTHER" id="PTHR31332:SF0">
    <property type="entry name" value="7-HYDROXYMETHYL CHLOROPHYLL A REDUCTASE, CHLOROPLASTIC"/>
    <property type="match status" value="1"/>
</dbReference>
<evidence type="ECO:0000256" key="3">
    <source>
        <dbReference type="ARBA" id="ARBA00023014"/>
    </source>
</evidence>
<evidence type="ECO:0000256" key="2">
    <source>
        <dbReference type="ARBA" id="ARBA00023004"/>
    </source>
</evidence>
<organism evidence="6 7">
    <name type="scientific">Methanococcus maripaludis</name>
    <name type="common">Methanococcus deltae</name>
    <dbReference type="NCBI Taxonomy" id="39152"/>
    <lineage>
        <taxon>Archaea</taxon>
        <taxon>Methanobacteriati</taxon>
        <taxon>Methanobacteriota</taxon>
        <taxon>Methanomada group</taxon>
        <taxon>Methanococci</taxon>
        <taxon>Methanococcales</taxon>
        <taxon>Methanococcaceae</taxon>
        <taxon>Methanococcus</taxon>
    </lineage>
</organism>
<evidence type="ECO:0000259" key="4">
    <source>
        <dbReference type="Pfam" id="PF04422"/>
    </source>
</evidence>
<dbReference type="Pfam" id="PF04422">
    <property type="entry name" value="FrhB_FdhB_N"/>
    <property type="match status" value="1"/>
</dbReference>
<dbReference type="PANTHER" id="PTHR31332">
    <property type="entry name" value="7-HYDROXYMETHYL CHLOROPHYLL A REDUCTASE, CHLOROPLASTIC"/>
    <property type="match status" value="1"/>
</dbReference>
<keyword evidence="3" id="KW-0411">Iron-sulfur</keyword>
<dbReference type="AlphaFoldDB" id="A0A7J9NZI4"/>
<evidence type="ECO:0000256" key="1">
    <source>
        <dbReference type="ARBA" id="ARBA00022723"/>
    </source>
</evidence>
<dbReference type="InterPro" id="IPR007516">
    <property type="entry name" value="Co_F420_Hydgase/DH_bsu_N"/>
</dbReference>
<keyword evidence="2" id="KW-0408">Iron</keyword>
<proteinExistence type="predicted"/>
<gene>
    <name evidence="6" type="ORF">HNP89_001069</name>
</gene>
<dbReference type="EMBL" id="JACDUK010000002">
    <property type="protein sequence ID" value="MBA2853112.1"/>
    <property type="molecule type" value="Genomic_DNA"/>
</dbReference>
<dbReference type="GO" id="GO:0052592">
    <property type="term" value="F:oxidoreductase activity, acting on CH or CH2 groups, with an iron-sulfur protein as acceptor"/>
    <property type="evidence" value="ECO:0007669"/>
    <property type="project" value="TreeGrafter"/>
</dbReference>
<dbReference type="Proteomes" id="UP000522365">
    <property type="component" value="Unassembled WGS sequence"/>
</dbReference>
<feature type="domain" description="Coenzyme F420 hydrogenase/dehydrogenase beta subunit C-terminal" evidence="5">
    <location>
        <begin position="97"/>
        <end position="247"/>
    </location>
</feature>
<protein>
    <submittedName>
        <fullName evidence="6">Coenzyme F420-reducing hydrogenase beta subunit</fullName>
    </submittedName>
</protein>
<dbReference type="GO" id="GO:0046872">
    <property type="term" value="F:metal ion binding"/>
    <property type="evidence" value="ECO:0007669"/>
    <property type="project" value="UniProtKB-KW"/>
</dbReference>
<accession>A0A7J9NZI4</accession>
<dbReference type="InterPro" id="IPR007525">
    <property type="entry name" value="FrhB_FdhB_C"/>
</dbReference>
<comment type="caution">
    <text evidence="6">The sequence shown here is derived from an EMBL/GenBank/DDBJ whole genome shotgun (WGS) entry which is preliminary data.</text>
</comment>
<evidence type="ECO:0000313" key="6">
    <source>
        <dbReference type="EMBL" id="MBA2853112.1"/>
    </source>
</evidence>
<keyword evidence="1" id="KW-0479">Metal-binding</keyword>
<evidence type="ECO:0000313" key="7">
    <source>
        <dbReference type="Proteomes" id="UP000522365"/>
    </source>
</evidence>
<name>A0A7J9NZI4_METMI</name>